<sequence>MDGGDETGGDVYPYTTTASSMGSLLTVFLDYVPEQFYYFNRPQVEAAPDPFESQTEKTAEEHQKAAIKPANLKHSNNKKWKHRNRKILKHGISHKKTELQELSPLKHSQKNLKKWPEVPRAQASGL</sequence>
<comment type="caution">
    <text evidence="2">The sequence shown here is derived from an EMBL/GenBank/DDBJ whole genome shotgun (WGS) entry which is preliminary data.</text>
</comment>
<dbReference type="EMBL" id="CATQJA010002635">
    <property type="protein sequence ID" value="CAJ0574986.1"/>
    <property type="molecule type" value="Genomic_DNA"/>
</dbReference>
<feature type="compositionally biased region" description="Basic residues" evidence="1">
    <location>
        <begin position="75"/>
        <end position="94"/>
    </location>
</feature>
<organism evidence="2 3">
    <name type="scientific">Mesorhabditis spiculigera</name>
    <dbReference type="NCBI Taxonomy" id="96644"/>
    <lineage>
        <taxon>Eukaryota</taxon>
        <taxon>Metazoa</taxon>
        <taxon>Ecdysozoa</taxon>
        <taxon>Nematoda</taxon>
        <taxon>Chromadorea</taxon>
        <taxon>Rhabditida</taxon>
        <taxon>Rhabditina</taxon>
        <taxon>Rhabditomorpha</taxon>
        <taxon>Rhabditoidea</taxon>
        <taxon>Rhabditidae</taxon>
        <taxon>Mesorhabditinae</taxon>
        <taxon>Mesorhabditis</taxon>
    </lineage>
</organism>
<evidence type="ECO:0000313" key="3">
    <source>
        <dbReference type="Proteomes" id="UP001177023"/>
    </source>
</evidence>
<reference evidence="2" key="1">
    <citation type="submission" date="2023-06" db="EMBL/GenBank/DDBJ databases">
        <authorList>
            <person name="Delattre M."/>
        </authorList>
    </citation>
    <scope>NUCLEOTIDE SEQUENCE</scope>
    <source>
        <strain evidence="2">AF72</strain>
    </source>
</reference>
<protein>
    <submittedName>
        <fullName evidence="2">Uncharacterized protein</fullName>
    </submittedName>
</protein>
<keyword evidence="3" id="KW-1185">Reference proteome</keyword>
<evidence type="ECO:0000313" key="2">
    <source>
        <dbReference type="EMBL" id="CAJ0574986.1"/>
    </source>
</evidence>
<feature type="non-terminal residue" evidence="2">
    <location>
        <position position="126"/>
    </location>
</feature>
<proteinExistence type="predicted"/>
<evidence type="ECO:0000256" key="1">
    <source>
        <dbReference type="SAM" id="MobiDB-lite"/>
    </source>
</evidence>
<dbReference type="AlphaFoldDB" id="A0AA36CVK4"/>
<dbReference type="Proteomes" id="UP001177023">
    <property type="component" value="Unassembled WGS sequence"/>
</dbReference>
<accession>A0AA36CVK4</accession>
<name>A0AA36CVK4_9BILA</name>
<feature type="compositionally biased region" description="Basic and acidic residues" evidence="1">
    <location>
        <begin position="54"/>
        <end position="64"/>
    </location>
</feature>
<feature type="region of interest" description="Disordered" evidence="1">
    <location>
        <begin position="48"/>
        <end position="126"/>
    </location>
</feature>
<gene>
    <name evidence="2" type="ORF">MSPICULIGERA_LOCUS13306</name>
</gene>